<accession>A0A699K9F5</accession>
<evidence type="ECO:0000313" key="3">
    <source>
        <dbReference type="EMBL" id="GFA76158.1"/>
    </source>
</evidence>
<comment type="caution">
    <text evidence="3">The sequence shown here is derived from an EMBL/GenBank/DDBJ whole genome shotgun (WGS) entry which is preliminary data.</text>
</comment>
<feature type="region of interest" description="Disordered" evidence="1">
    <location>
        <begin position="1"/>
        <end position="47"/>
    </location>
</feature>
<dbReference type="SUPFAM" id="SSF56672">
    <property type="entry name" value="DNA/RNA polymerases"/>
    <property type="match status" value="1"/>
</dbReference>
<dbReference type="PANTHER" id="PTHR11439:SF455">
    <property type="entry name" value="RLK (RECEPTOR-LIKE PROTEIN KINASE) 8, PUTATIVE-RELATED"/>
    <property type="match status" value="1"/>
</dbReference>
<dbReference type="AlphaFoldDB" id="A0A699K9F5"/>
<organism evidence="3">
    <name type="scientific">Tanacetum cinerariifolium</name>
    <name type="common">Dalmatian daisy</name>
    <name type="synonym">Chrysanthemum cinerariifolium</name>
    <dbReference type="NCBI Taxonomy" id="118510"/>
    <lineage>
        <taxon>Eukaryota</taxon>
        <taxon>Viridiplantae</taxon>
        <taxon>Streptophyta</taxon>
        <taxon>Embryophyta</taxon>
        <taxon>Tracheophyta</taxon>
        <taxon>Spermatophyta</taxon>
        <taxon>Magnoliopsida</taxon>
        <taxon>eudicotyledons</taxon>
        <taxon>Gunneridae</taxon>
        <taxon>Pentapetalae</taxon>
        <taxon>asterids</taxon>
        <taxon>campanulids</taxon>
        <taxon>Asterales</taxon>
        <taxon>Asteraceae</taxon>
        <taxon>Asteroideae</taxon>
        <taxon>Anthemideae</taxon>
        <taxon>Anthemidinae</taxon>
        <taxon>Tanacetum</taxon>
    </lineage>
</organism>
<feature type="compositionally biased region" description="Low complexity" evidence="1">
    <location>
        <begin position="28"/>
        <end position="47"/>
    </location>
</feature>
<gene>
    <name evidence="3" type="ORF">Tci_648130</name>
</gene>
<feature type="domain" description="Reverse transcriptase Ty1/copia-type" evidence="2">
    <location>
        <begin position="253"/>
        <end position="327"/>
    </location>
</feature>
<dbReference type="InterPro" id="IPR013103">
    <property type="entry name" value="RVT_2"/>
</dbReference>
<dbReference type="EMBL" id="BKCJ010482969">
    <property type="protein sequence ID" value="GFA76158.1"/>
    <property type="molecule type" value="Genomic_DNA"/>
</dbReference>
<feature type="non-terminal residue" evidence="3">
    <location>
        <position position="1"/>
    </location>
</feature>
<feature type="compositionally biased region" description="Polar residues" evidence="1">
    <location>
        <begin position="17"/>
        <end position="27"/>
    </location>
</feature>
<reference evidence="3" key="1">
    <citation type="journal article" date="2019" name="Sci. Rep.">
        <title>Draft genome of Tanacetum cinerariifolium, the natural source of mosquito coil.</title>
        <authorList>
            <person name="Yamashiro T."/>
            <person name="Shiraishi A."/>
            <person name="Satake H."/>
            <person name="Nakayama K."/>
        </authorList>
    </citation>
    <scope>NUCLEOTIDE SEQUENCE</scope>
</reference>
<evidence type="ECO:0000256" key="1">
    <source>
        <dbReference type="SAM" id="MobiDB-lite"/>
    </source>
</evidence>
<sequence>PSSILSTSPPQSPNPIPTSQLTNSASLSSTEPVSPIISPSSADDQSSSSFASSHAMVTWGKAGIVKTKHIFNLLSVSPTHRHVVCSLPMNLKGSNQLQNTNIGVMPWPTKLRLDLHLNHTWTLVPCPRNANVVGSKWVFRTKYHADGTIDRHKARLVAQGFTQIPGFDFSHTFSPVVKATTVCIVLSLAVTNHWHLHQLDVKNAFLNGDLRETVYMEQPLGYVDSRNPNYVCRLNKAFYGLKQAPRAWFQRLIYLDDMILTGNHEPSIKQFIGRLQSEFAIKDSGNLSYFLGLEVSHTSNGLFLSQTKYAHDILHRAGLLDSKPYLTITRPDLSYAVNQASQFLHSPTDQHFQMVKRILRYVKGTFTHGGYSDAATGLAVLKLDVPLTGTQSCLVAISSPGVPKSDLPFLVRVASPNTGHAMANTAAELIWITHLLRDKNALPSNRIV</sequence>
<feature type="domain" description="Reverse transcriptase Ty1/copia-type" evidence="2">
    <location>
        <begin position="118"/>
        <end position="252"/>
    </location>
</feature>
<dbReference type="Pfam" id="PF07727">
    <property type="entry name" value="RVT_2"/>
    <property type="match status" value="2"/>
</dbReference>
<evidence type="ECO:0000259" key="2">
    <source>
        <dbReference type="Pfam" id="PF07727"/>
    </source>
</evidence>
<name>A0A699K9F5_TANCI</name>
<proteinExistence type="predicted"/>
<protein>
    <recommendedName>
        <fullName evidence="2">Reverse transcriptase Ty1/copia-type domain-containing protein</fullName>
    </recommendedName>
</protein>
<dbReference type="InterPro" id="IPR043502">
    <property type="entry name" value="DNA/RNA_pol_sf"/>
</dbReference>
<dbReference type="PANTHER" id="PTHR11439">
    <property type="entry name" value="GAG-POL-RELATED RETROTRANSPOSON"/>
    <property type="match status" value="1"/>
</dbReference>